<dbReference type="AlphaFoldDB" id="A0A835K8H7"/>
<dbReference type="InterPro" id="IPR036388">
    <property type="entry name" value="WH-like_DNA-bd_sf"/>
</dbReference>
<evidence type="ECO:0000259" key="10">
    <source>
        <dbReference type="Pfam" id="PF23598"/>
    </source>
</evidence>
<dbReference type="Gene3D" id="1.10.10.10">
    <property type="entry name" value="Winged helix-like DNA-binding domain superfamily/Winged helix DNA-binding domain"/>
    <property type="match status" value="1"/>
</dbReference>
<dbReference type="InterPro" id="IPR038005">
    <property type="entry name" value="RX-like_CC"/>
</dbReference>
<evidence type="ECO:0000256" key="6">
    <source>
        <dbReference type="ARBA" id="ARBA00023054"/>
    </source>
</evidence>
<dbReference type="InterPro" id="IPR041118">
    <property type="entry name" value="Rx_N"/>
</dbReference>
<dbReference type="GO" id="GO:0043531">
    <property type="term" value="F:ADP binding"/>
    <property type="evidence" value="ECO:0007669"/>
    <property type="project" value="InterPro"/>
</dbReference>
<dbReference type="InterPro" id="IPR027417">
    <property type="entry name" value="P-loop_NTPase"/>
</dbReference>
<dbReference type="SUPFAM" id="SSF52540">
    <property type="entry name" value="P-loop containing nucleoside triphosphate hydrolases"/>
    <property type="match status" value="1"/>
</dbReference>
<evidence type="ECO:0000259" key="8">
    <source>
        <dbReference type="Pfam" id="PF18052"/>
    </source>
</evidence>
<organism evidence="11 12">
    <name type="scientific">Digitaria exilis</name>
    <dbReference type="NCBI Taxonomy" id="1010633"/>
    <lineage>
        <taxon>Eukaryota</taxon>
        <taxon>Viridiplantae</taxon>
        <taxon>Streptophyta</taxon>
        <taxon>Embryophyta</taxon>
        <taxon>Tracheophyta</taxon>
        <taxon>Spermatophyta</taxon>
        <taxon>Magnoliopsida</taxon>
        <taxon>Liliopsida</taxon>
        <taxon>Poales</taxon>
        <taxon>Poaceae</taxon>
        <taxon>PACMAD clade</taxon>
        <taxon>Panicoideae</taxon>
        <taxon>Panicodae</taxon>
        <taxon>Paniceae</taxon>
        <taxon>Anthephorinae</taxon>
        <taxon>Digitaria</taxon>
    </lineage>
</organism>
<dbReference type="Gene3D" id="1.10.8.430">
    <property type="entry name" value="Helical domain of apoptotic protease-activating factors"/>
    <property type="match status" value="1"/>
</dbReference>
<dbReference type="GO" id="GO:0002758">
    <property type="term" value="P:innate immune response-activating signaling pathway"/>
    <property type="evidence" value="ECO:0007669"/>
    <property type="project" value="UniProtKB-ARBA"/>
</dbReference>
<proteinExistence type="inferred from homology"/>
<gene>
    <name evidence="11" type="ORF">HU200_022262</name>
</gene>
<dbReference type="Gene3D" id="3.80.10.10">
    <property type="entry name" value="Ribonuclease Inhibitor"/>
    <property type="match status" value="1"/>
</dbReference>
<evidence type="ECO:0000256" key="3">
    <source>
        <dbReference type="ARBA" id="ARBA00022737"/>
    </source>
</evidence>
<accession>A0A835K8H7</accession>
<dbReference type="Pfam" id="PF23598">
    <property type="entry name" value="LRR_14"/>
    <property type="match status" value="1"/>
</dbReference>
<dbReference type="InterPro" id="IPR058922">
    <property type="entry name" value="WHD_DRP"/>
</dbReference>
<dbReference type="EMBL" id="JACEFO010001669">
    <property type="protein sequence ID" value="KAF8723107.1"/>
    <property type="molecule type" value="Genomic_DNA"/>
</dbReference>
<feature type="domain" description="Disease resistance protein winged helix" evidence="9">
    <location>
        <begin position="308"/>
        <end position="378"/>
    </location>
</feature>
<evidence type="ECO:0000256" key="1">
    <source>
        <dbReference type="ARBA" id="ARBA00008894"/>
    </source>
</evidence>
<dbReference type="GO" id="GO:0009626">
    <property type="term" value="P:plant-type hypersensitive response"/>
    <property type="evidence" value="ECO:0007669"/>
    <property type="project" value="UniProtKB-ARBA"/>
</dbReference>
<dbReference type="InterPro" id="IPR032675">
    <property type="entry name" value="LRR_dom_sf"/>
</dbReference>
<evidence type="ECO:0000313" key="11">
    <source>
        <dbReference type="EMBL" id="KAF8723107.1"/>
    </source>
</evidence>
<dbReference type="OrthoDB" id="1428533at2759"/>
<dbReference type="FunFam" id="1.10.10.10:FF:000322">
    <property type="entry name" value="Probable disease resistance protein At1g63360"/>
    <property type="match status" value="1"/>
</dbReference>
<feature type="region of interest" description="Disordered" evidence="7">
    <location>
        <begin position="775"/>
        <end position="808"/>
    </location>
</feature>
<dbReference type="Proteomes" id="UP000636709">
    <property type="component" value="Unassembled WGS sequence"/>
</dbReference>
<evidence type="ECO:0000256" key="7">
    <source>
        <dbReference type="SAM" id="MobiDB-lite"/>
    </source>
</evidence>
<dbReference type="CDD" id="cd14798">
    <property type="entry name" value="RX-CC_like"/>
    <property type="match status" value="1"/>
</dbReference>
<evidence type="ECO:0000313" key="12">
    <source>
        <dbReference type="Proteomes" id="UP000636709"/>
    </source>
</evidence>
<reference evidence="11" key="1">
    <citation type="submission" date="2020-07" db="EMBL/GenBank/DDBJ databases">
        <title>Genome sequence and genetic diversity analysis of an under-domesticated orphan crop, white fonio (Digitaria exilis).</title>
        <authorList>
            <person name="Bennetzen J.L."/>
            <person name="Chen S."/>
            <person name="Ma X."/>
            <person name="Wang X."/>
            <person name="Yssel A.E.J."/>
            <person name="Chaluvadi S.R."/>
            <person name="Johnson M."/>
            <person name="Gangashetty P."/>
            <person name="Hamidou F."/>
            <person name="Sanogo M.D."/>
            <person name="Zwaenepoel A."/>
            <person name="Wallace J."/>
            <person name="Van De Peer Y."/>
            <person name="Van Deynze A."/>
        </authorList>
    </citation>
    <scope>NUCLEOTIDE SEQUENCE</scope>
    <source>
        <tissue evidence="11">Leaves</tissue>
    </source>
</reference>
<keyword evidence="12" id="KW-1185">Reference proteome</keyword>
<keyword evidence="3" id="KW-0677">Repeat</keyword>
<sequence>MEVAVSLYLGCLGTVPEKLQALANECSHIKGLRKQLVFLKDELVAMRAFLLKVAAMEQEGPLDIQLKVWAQDVRETSYDVEDCVDDFTRSLHLAGEGKKQQGSNMITDFFRKCSQTLLTLRTWHEFADTFEELKARVVDAGDRWERYKLDGTLLLSTTCGPCAPGMLFSFPENNCSSRIITTTRVISVAHSCCSSLDGRVYEMEPLTFQQSKWLFLKRLFGCEECPDQLQEVSDEIVKKCGGLPLAVINISGLLTTQPAVKADWEVIRDSIGSALEKNRDLEGLNSILMLSYVALPQNLRTCVLYLSMFPEDCEINRDRLVRMWIAENFIAEERGRTLQEVAEGYFYELINRSLVQATDIGYDGKPQSFKVHDLMLDLLISKASEENFVTIVGQGSVHSPQDNIRRLSIQQPEQDATSGLQGRVSHVRSLSCFGQVRSLPVLEEFRCLHVLDLEGLSVLNSFDLSKIENLTRLKYLSLRDAFISEVPLGIAKLHDLETLDVRGTNITELPAGIVCLRKLRQLLTGNVDQGLTKIPDGIGNMESLQVVVGFNIMRSSIDAIEDLGYLINLKELSIQFNTGGYDQTSRYEEVLFSSLCKLGNSLQSLWILSVDSSSLQFLESWYPLPVFLQRFRMSTNFYYLKTPNWFLPELKSLYFISINISEVTEEELYILSKLCALTFLDLWFKVDPKQKITFPRGGFKSLKRFNFVRDPYVVRGMGYIVFEDGVLPKLEGLSIPLSVSMAKGYDFYVGIVHLRSLTHAKVILGKDGATPSEVKAAAESIEKEVSANPNNPKVSIEESQRPGDNSEE</sequence>
<keyword evidence="6" id="KW-0175">Coiled coil</keyword>
<dbReference type="InterPro" id="IPR044974">
    <property type="entry name" value="Disease_R_plants"/>
</dbReference>
<dbReference type="InterPro" id="IPR042197">
    <property type="entry name" value="Apaf_helical"/>
</dbReference>
<evidence type="ECO:0000256" key="2">
    <source>
        <dbReference type="ARBA" id="ARBA00022614"/>
    </source>
</evidence>
<protein>
    <submittedName>
        <fullName evidence="11">Uncharacterized protein</fullName>
    </submittedName>
</protein>
<evidence type="ECO:0000256" key="4">
    <source>
        <dbReference type="ARBA" id="ARBA00022741"/>
    </source>
</evidence>
<keyword evidence="4" id="KW-0547">Nucleotide-binding</keyword>
<evidence type="ECO:0000259" key="9">
    <source>
        <dbReference type="Pfam" id="PF23559"/>
    </source>
</evidence>
<dbReference type="Pfam" id="PF18052">
    <property type="entry name" value="Rx_N"/>
    <property type="match status" value="1"/>
</dbReference>
<feature type="domain" description="Disease resistance R13L4/SHOC-2-like LRR" evidence="10">
    <location>
        <begin position="426"/>
        <end position="793"/>
    </location>
</feature>
<keyword evidence="2" id="KW-0433">Leucine-rich repeat</keyword>
<dbReference type="GO" id="GO:0042742">
    <property type="term" value="P:defense response to bacterium"/>
    <property type="evidence" value="ECO:0007669"/>
    <property type="project" value="UniProtKB-ARBA"/>
</dbReference>
<comment type="caution">
    <text evidence="11">The sequence shown here is derived from an EMBL/GenBank/DDBJ whole genome shotgun (WGS) entry which is preliminary data.</text>
</comment>
<feature type="domain" description="Disease resistance N-terminal" evidence="8">
    <location>
        <begin position="15"/>
        <end position="92"/>
    </location>
</feature>
<comment type="similarity">
    <text evidence="1">Belongs to the disease resistance NB-LRR family.</text>
</comment>
<dbReference type="Pfam" id="PF23559">
    <property type="entry name" value="WHD_DRP"/>
    <property type="match status" value="1"/>
</dbReference>
<evidence type="ECO:0000256" key="5">
    <source>
        <dbReference type="ARBA" id="ARBA00022821"/>
    </source>
</evidence>
<dbReference type="SUPFAM" id="SSF52058">
    <property type="entry name" value="L domain-like"/>
    <property type="match status" value="1"/>
</dbReference>
<dbReference type="PANTHER" id="PTHR23155">
    <property type="entry name" value="DISEASE RESISTANCE PROTEIN RP"/>
    <property type="match status" value="1"/>
</dbReference>
<keyword evidence="5" id="KW-0611">Plant defense</keyword>
<name>A0A835K8H7_9POAL</name>
<dbReference type="InterPro" id="IPR055414">
    <property type="entry name" value="LRR_R13L4/SHOC2-like"/>
</dbReference>
<dbReference type="Gene3D" id="1.20.5.4130">
    <property type="match status" value="1"/>
</dbReference>
<dbReference type="PANTHER" id="PTHR23155:SF1167">
    <property type="entry name" value="OS08G0412100 PROTEIN"/>
    <property type="match status" value="1"/>
</dbReference>